<feature type="non-terminal residue" evidence="1">
    <location>
        <position position="203"/>
    </location>
</feature>
<comment type="caution">
    <text evidence="1">The sequence shown here is derived from an EMBL/GenBank/DDBJ whole genome shotgun (WGS) entry which is preliminary data.</text>
</comment>
<dbReference type="EMBL" id="CAJVPJ010006002">
    <property type="protein sequence ID" value="CAG8665424.1"/>
    <property type="molecule type" value="Genomic_DNA"/>
</dbReference>
<accession>A0A9N9E9X8</accession>
<keyword evidence="2" id="KW-1185">Reference proteome</keyword>
<evidence type="ECO:0000313" key="1">
    <source>
        <dbReference type="EMBL" id="CAG8665424.1"/>
    </source>
</evidence>
<organism evidence="1 2">
    <name type="scientific">Paraglomus occultum</name>
    <dbReference type="NCBI Taxonomy" id="144539"/>
    <lineage>
        <taxon>Eukaryota</taxon>
        <taxon>Fungi</taxon>
        <taxon>Fungi incertae sedis</taxon>
        <taxon>Mucoromycota</taxon>
        <taxon>Glomeromycotina</taxon>
        <taxon>Glomeromycetes</taxon>
        <taxon>Paraglomerales</taxon>
        <taxon>Paraglomeraceae</taxon>
        <taxon>Paraglomus</taxon>
    </lineage>
</organism>
<protein>
    <submittedName>
        <fullName evidence="1">2947_t:CDS:1</fullName>
    </submittedName>
</protein>
<evidence type="ECO:0000313" key="2">
    <source>
        <dbReference type="Proteomes" id="UP000789572"/>
    </source>
</evidence>
<dbReference type="Proteomes" id="UP000789572">
    <property type="component" value="Unassembled WGS sequence"/>
</dbReference>
<reference evidence="1" key="1">
    <citation type="submission" date="2021-06" db="EMBL/GenBank/DDBJ databases">
        <authorList>
            <person name="Kallberg Y."/>
            <person name="Tangrot J."/>
            <person name="Rosling A."/>
        </authorList>
    </citation>
    <scope>NUCLEOTIDE SEQUENCE</scope>
    <source>
        <strain evidence="1">IA702</strain>
    </source>
</reference>
<gene>
    <name evidence="1" type="ORF">POCULU_LOCUS10676</name>
</gene>
<sequence length="203" mass="23173">MVFATLASSVHPSSIIDSTALIPSREALLRQLDELRALFQKSVHEFELVVKPKKKSFKWIANLETVTLATFADAIFNKYPQEDKKDVVFDLTTSTDVKETYYPRTDTQFREILRVLVAKNIRMMTVTIETPCKAFSDWSFAEVCRHYELSLYDDPAITEVFPIFEPGIKDLDNESEQAALKQLLAELNARIKGTPYDQAKEAT</sequence>
<proteinExistence type="predicted"/>
<dbReference type="AlphaFoldDB" id="A0A9N9E9X8"/>
<dbReference type="OrthoDB" id="2414517at2759"/>
<name>A0A9N9E9X8_9GLOM</name>